<evidence type="ECO:0000313" key="8">
    <source>
        <dbReference type="EMBL" id="GAC42174.1"/>
    </source>
</evidence>
<evidence type="ECO:0000256" key="5">
    <source>
        <dbReference type="ARBA" id="ARBA00022801"/>
    </source>
</evidence>
<dbReference type="PANTHER" id="PTHR31290">
    <property type="entry name" value="UV-DAMAGE ENDONUCLEASE"/>
    <property type="match status" value="1"/>
</dbReference>
<dbReference type="InterPro" id="IPR004601">
    <property type="entry name" value="UvdE"/>
</dbReference>
<gene>
    <name evidence="8" type="ORF">PPOP_1531</name>
</gene>
<keyword evidence="2 8" id="KW-0255">Endonuclease</keyword>
<dbReference type="Pfam" id="PF03851">
    <property type="entry name" value="UvdE"/>
    <property type="match status" value="1"/>
</dbReference>
<dbReference type="InterPro" id="IPR036237">
    <property type="entry name" value="Xyl_isomerase-like_sf"/>
</dbReference>
<proteinExistence type="predicted"/>
<evidence type="ECO:0000256" key="3">
    <source>
        <dbReference type="ARBA" id="ARBA00022763"/>
    </source>
</evidence>
<dbReference type="GO" id="GO:0009411">
    <property type="term" value="P:response to UV"/>
    <property type="evidence" value="ECO:0007669"/>
    <property type="project" value="InterPro"/>
</dbReference>
<dbReference type="AlphaFoldDB" id="M9M0C6"/>
<keyword evidence="4" id="KW-0228">DNA excision</keyword>
<sequence>MLVRFGYVAMSMMVSNASTSRTMTYKRFRELPDREAALHKLERIAAENLHSTLRLLKHNRAHDIRLYRLSSKLIPLATHEALADWDPFPALEDDFAAIGEYARRHDMRLSFHPDHFTVLSTARKEVLESSKRNLNYHLRMLRAMGLDARAKNNIHIGGAYGNKRAAGERFVRHARELPEVLLQRLTLENDDKTFTAAETLAVCERLGLPMALDIHHHQVNNEGEPLEALWPRIARTWETPYAQADAPPDDPLPPKIHVSSPKSEKDPRGHADDVDVVPLLHFLRIAAAHTERLDVMIEAKHKDKALFKLMDDLAACGEEGVAIADQANVRIAPSWTST</sequence>
<dbReference type="OrthoDB" id="9782576at2"/>
<evidence type="ECO:0000256" key="4">
    <source>
        <dbReference type="ARBA" id="ARBA00022769"/>
    </source>
</evidence>
<dbReference type="PANTHER" id="PTHR31290:SF5">
    <property type="entry name" value="UV-DAMAGE ENDONUCLEASE"/>
    <property type="match status" value="1"/>
</dbReference>
<evidence type="ECO:0000256" key="2">
    <source>
        <dbReference type="ARBA" id="ARBA00022759"/>
    </source>
</evidence>
<dbReference type="SUPFAM" id="SSF51658">
    <property type="entry name" value="Xylose isomerase-like"/>
    <property type="match status" value="1"/>
</dbReference>
<dbReference type="EMBL" id="BALG01000074">
    <property type="protein sequence ID" value="GAC42174.1"/>
    <property type="molecule type" value="Genomic_DNA"/>
</dbReference>
<evidence type="ECO:0000256" key="1">
    <source>
        <dbReference type="ARBA" id="ARBA00022722"/>
    </source>
</evidence>
<organism evidence="8 9">
    <name type="scientific">Paenibacillus popilliae ATCC 14706</name>
    <dbReference type="NCBI Taxonomy" id="1212764"/>
    <lineage>
        <taxon>Bacteria</taxon>
        <taxon>Bacillati</taxon>
        <taxon>Bacillota</taxon>
        <taxon>Bacilli</taxon>
        <taxon>Bacillales</taxon>
        <taxon>Paenibacillaceae</taxon>
        <taxon>Paenibacillus</taxon>
    </lineage>
</organism>
<keyword evidence="5" id="KW-0378">Hydrolase</keyword>
<dbReference type="GO" id="GO:0004519">
    <property type="term" value="F:endonuclease activity"/>
    <property type="evidence" value="ECO:0007669"/>
    <property type="project" value="UniProtKB-KW"/>
</dbReference>
<keyword evidence="3" id="KW-0227">DNA damage</keyword>
<accession>M9M0C6</accession>
<keyword evidence="9" id="KW-1185">Reference proteome</keyword>
<feature type="region of interest" description="Disordered" evidence="7">
    <location>
        <begin position="242"/>
        <end position="271"/>
    </location>
</feature>
<evidence type="ECO:0000256" key="7">
    <source>
        <dbReference type="SAM" id="MobiDB-lite"/>
    </source>
</evidence>
<keyword evidence="6" id="KW-0234">DNA repair</keyword>
<dbReference type="Proteomes" id="UP000029453">
    <property type="component" value="Unassembled WGS sequence"/>
</dbReference>
<keyword evidence="1" id="KW-0540">Nuclease</keyword>
<feature type="compositionally biased region" description="Basic and acidic residues" evidence="7">
    <location>
        <begin position="262"/>
        <end position="271"/>
    </location>
</feature>
<dbReference type="GO" id="GO:0006289">
    <property type="term" value="P:nucleotide-excision repair"/>
    <property type="evidence" value="ECO:0007669"/>
    <property type="project" value="InterPro"/>
</dbReference>
<dbReference type="RefSeq" id="WP_006285575.1">
    <property type="nucleotide sequence ID" value="NZ_BALG01000074.1"/>
</dbReference>
<evidence type="ECO:0000313" key="9">
    <source>
        <dbReference type="Proteomes" id="UP000029453"/>
    </source>
</evidence>
<dbReference type="NCBIfam" id="TIGR00629">
    <property type="entry name" value="uvde"/>
    <property type="match status" value="1"/>
</dbReference>
<name>M9M0C6_PAEPP</name>
<protein>
    <submittedName>
        <fullName evidence="8">Endonuclease</fullName>
    </submittedName>
</protein>
<reference evidence="8 9" key="1">
    <citation type="submission" date="2012-10" db="EMBL/GenBank/DDBJ databases">
        <title>Draft Genome Sequence of Paenibacillus popilliae ATCC 14706T.</title>
        <authorList>
            <person name="Iiyama K."/>
            <person name="Mori K."/>
            <person name="Mon H."/>
            <person name="Chieda Y."/>
            <person name="Lee J.M."/>
            <person name="Kusakabe T."/>
            <person name="Tashiro K."/>
            <person name="Asano S."/>
            <person name="Yasunaga-Aoki C."/>
            <person name="Shimizu S."/>
        </authorList>
    </citation>
    <scope>NUCLEOTIDE SEQUENCE [LARGE SCALE GENOMIC DNA]</scope>
    <source>
        <strain evidence="8 9">ATCC 14706</strain>
    </source>
</reference>
<comment type="caution">
    <text evidence="8">The sequence shown here is derived from an EMBL/GenBank/DDBJ whole genome shotgun (WGS) entry which is preliminary data.</text>
</comment>
<dbReference type="GO" id="GO:0016787">
    <property type="term" value="F:hydrolase activity"/>
    <property type="evidence" value="ECO:0007669"/>
    <property type="project" value="UniProtKB-KW"/>
</dbReference>
<evidence type="ECO:0000256" key="6">
    <source>
        <dbReference type="ARBA" id="ARBA00023204"/>
    </source>
</evidence>
<dbReference type="Gene3D" id="3.20.20.150">
    <property type="entry name" value="Divalent-metal-dependent TIM barrel enzymes"/>
    <property type="match status" value="1"/>
</dbReference>